<comment type="caution">
    <text evidence="1">The sequence shown here is derived from an EMBL/GenBank/DDBJ whole genome shotgun (WGS) entry which is preliminary data.</text>
</comment>
<protein>
    <submittedName>
        <fullName evidence="1">ATP-dependent RNA helicase</fullName>
    </submittedName>
</protein>
<dbReference type="AlphaFoldDB" id="A0A392RPF4"/>
<feature type="non-terminal residue" evidence="1">
    <location>
        <position position="1"/>
    </location>
</feature>
<accession>A0A392RPF4</accession>
<keyword evidence="1" id="KW-0378">Hydrolase</keyword>
<proteinExistence type="predicted"/>
<keyword evidence="1" id="KW-0067">ATP-binding</keyword>
<reference evidence="1 2" key="1">
    <citation type="journal article" date="2018" name="Front. Plant Sci.">
        <title>Red Clover (Trifolium pratense) and Zigzag Clover (T. medium) - A Picture of Genomic Similarities and Differences.</title>
        <authorList>
            <person name="Dluhosova J."/>
            <person name="Istvanek J."/>
            <person name="Nedelnik J."/>
            <person name="Repkova J."/>
        </authorList>
    </citation>
    <scope>NUCLEOTIDE SEQUENCE [LARGE SCALE GENOMIC DNA]</scope>
    <source>
        <strain evidence="2">cv. 10/8</strain>
        <tissue evidence="1">Leaf</tissue>
    </source>
</reference>
<sequence>GKKLLVYPAPYEEVLLLERRVSEAERLAQKEMKESRWKSGGYLGDEDVKKIPKFVLRNHVQDPTSMHCTLF</sequence>
<evidence type="ECO:0000313" key="1">
    <source>
        <dbReference type="EMBL" id="MCI37435.1"/>
    </source>
</evidence>
<organism evidence="1 2">
    <name type="scientific">Trifolium medium</name>
    <dbReference type="NCBI Taxonomy" id="97028"/>
    <lineage>
        <taxon>Eukaryota</taxon>
        <taxon>Viridiplantae</taxon>
        <taxon>Streptophyta</taxon>
        <taxon>Embryophyta</taxon>
        <taxon>Tracheophyta</taxon>
        <taxon>Spermatophyta</taxon>
        <taxon>Magnoliopsida</taxon>
        <taxon>eudicotyledons</taxon>
        <taxon>Gunneridae</taxon>
        <taxon>Pentapetalae</taxon>
        <taxon>rosids</taxon>
        <taxon>fabids</taxon>
        <taxon>Fabales</taxon>
        <taxon>Fabaceae</taxon>
        <taxon>Papilionoideae</taxon>
        <taxon>50 kb inversion clade</taxon>
        <taxon>NPAAA clade</taxon>
        <taxon>Hologalegina</taxon>
        <taxon>IRL clade</taxon>
        <taxon>Trifolieae</taxon>
        <taxon>Trifolium</taxon>
    </lineage>
</organism>
<keyword evidence="1" id="KW-0347">Helicase</keyword>
<dbReference type="Proteomes" id="UP000265520">
    <property type="component" value="Unassembled WGS sequence"/>
</dbReference>
<name>A0A392RPF4_9FABA</name>
<evidence type="ECO:0000313" key="2">
    <source>
        <dbReference type="Proteomes" id="UP000265520"/>
    </source>
</evidence>
<dbReference type="GO" id="GO:0004386">
    <property type="term" value="F:helicase activity"/>
    <property type="evidence" value="ECO:0007669"/>
    <property type="project" value="UniProtKB-KW"/>
</dbReference>
<dbReference type="EMBL" id="LXQA010244612">
    <property type="protein sequence ID" value="MCI37435.1"/>
    <property type="molecule type" value="Genomic_DNA"/>
</dbReference>
<keyword evidence="1" id="KW-0547">Nucleotide-binding</keyword>
<keyword evidence="2" id="KW-1185">Reference proteome</keyword>